<sequence length="184" mass="19730">MQGTSLNFSPVLERPDLVPASLTEAIKSWTGPQKASDFLVAEIDPEFSGGAELCAKYGVDPRHGANCLIVEGKRGGISSIVVCLVPVGYRYDMSGVVRKKLNARQVSVASLDLVISKTQMEYGSITPIGLPKDWQVFIDPLVMTSERIIIGGGLKKSKLSIPSNALMYLPGAEIVEGLAKKIDP</sequence>
<dbReference type="GO" id="GO:0002161">
    <property type="term" value="F:aminoacyl-tRNA deacylase activity"/>
    <property type="evidence" value="ECO:0007669"/>
    <property type="project" value="InterPro"/>
</dbReference>
<keyword evidence="3" id="KW-1185">Reference proteome</keyword>
<evidence type="ECO:0000313" key="2">
    <source>
        <dbReference type="EMBL" id="PQJ12983.1"/>
    </source>
</evidence>
<name>A0A2S7T194_9BACT</name>
<organism evidence="2 3">
    <name type="scientific">Flavipsychrobacter stenotrophus</name>
    <dbReference type="NCBI Taxonomy" id="2077091"/>
    <lineage>
        <taxon>Bacteria</taxon>
        <taxon>Pseudomonadati</taxon>
        <taxon>Bacteroidota</taxon>
        <taxon>Chitinophagia</taxon>
        <taxon>Chitinophagales</taxon>
        <taxon>Chitinophagaceae</taxon>
        <taxon>Flavipsychrobacter</taxon>
    </lineage>
</organism>
<proteinExistence type="predicted"/>
<evidence type="ECO:0000259" key="1">
    <source>
        <dbReference type="Pfam" id="PF04073"/>
    </source>
</evidence>
<dbReference type="InterPro" id="IPR036754">
    <property type="entry name" value="YbaK/aa-tRNA-synt-asso_dom_sf"/>
</dbReference>
<dbReference type="SUPFAM" id="SSF55826">
    <property type="entry name" value="YbaK/ProRS associated domain"/>
    <property type="match status" value="1"/>
</dbReference>
<dbReference type="EMBL" id="PPSL01000001">
    <property type="protein sequence ID" value="PQJ12983.1"/>
    <property type="molecule type" value="Genomic_DNA"/>
</dbReference>
<accession>A0A2S7T194</accession>
<protein>
    <recommendedName>
        <fullName evidence="1">YbaK/aminoacyl-tRNA synthetase-associated domain-containing protein</fullName>
    </recommendedName>
</protein>
<dbReference type="Pfam" id="PF04073">
    <property type="entry name" value="tRNA_edit"/>
    <property type="match status" value="1"/>
</dbReference>
<dbReference type="Gene3D" id="3.90.960.10">
    <property type="entry name" value="YbaK/aminoacyl-tRNA synthetase-associated domain"/>
    <property type="match status" value="1"/>
</dbReference>
<feature type="domain" description="YbaK/aminoacyl-tRNA synthetase-associated" evidence="1">
    <location>
        <begin position="51"/>
        <end position="166"/>
    </location>
</feature>
<dbReference type="Proteomes" id="UP000239872">
    <property type="component" value="Unassembled WGS sequence"/>
</dbReference>
<reference evidence="2 3" key="1">
    <citation type="submission" date="2018-01" db="EMBL/GenBank/DDBJ databases">
        <title>A novel member of the phylum Bacteroidetes isolated from glacier ice.</title>
        <authorList>
            <person name="Liu Q."/>
            <person name="Xin Y.-H."/>
        </authorList>
    </citation>
    <scope>NUCLEOTIDE SEQUENCE [LARGE SCALE GENOMIC DNA]</scope>
    <source>
        <strain evidence="2 3">RB1R16</strain>
    </source>
</reference>
<dbReference type="AlphaFoldDB" id="A0A2S7T194"/>
<dbReference type="InterPro" id="IPR007214">
    <property type="entry name" value="YbaK/aa-tRNA-synth-assoc-dom"/>
</dbReference>
<evidence type="ECO:0000313" key="3">
    <source>
        <dbReference type="Proteomes" id="UP000239872"/>
    </source>
</evidence>
<comment type="caution">
    <text evidence="2">The sequence shown here is derived from an EMBL/GenBank/DDBJ whole genome shotgun (WGS) entry which is preliminary data.</text>
</comment>
<gene>
    <name evidence="2" type="ORF">CJD36_004360</name>
</gene>